<dbReference type="PROSITE" id="PS50977">
    <property type="entry name" value="HTH_TETR_2"/>
    <property type="match status" value="1"/>
</dbReference>
<dbReference type="PANTHER" id="PTHR30055">
    <property type="entry name" value="HTH-TYPE TRANSCRIPTIONAL REGULATOR RUTR"/>
    <property type="match status" value="1"/>
</dbReference>
<dbReference type="PANTHER" id="PTHR30055:SF234">
    <property type="entry name" value="HTH-TYPE TRANSCRIPTIONAL REGULATOR BETI"/>
    <property type="match status" value="1"/>
</dbReference>
<evidence type="ECO:0000256" key="1">
    <source>
        <dbReference type="ARBA" id="ARBA00023015"/>
    </source>
</evidence>
<evidence type="ECO:0000256" key="4">
    <source>
        <dbReference type="PROSITE-ProRule" id="PRU00335"/>
    </source>
</evidence>
<dbReference type="PROSITE" id="PS01081">
    <property type="entry name" value="HTH_TETR_1"/>
    <property type="match status" value="1"/>
</dbReference>
<name>A0ABV6YZK5_UNCC1</name>
<dbReference type="Pfam" id="PF00440">
    <property type="entry name" value="TetR_N"/>
    <property type="match status" value="1"/>
</dbReference>
<dbReference type="InterPro" id="IPR001647">
    <property type="entry name" value="HTH_TetR"/>
</dbReference>
<feature type="region of interest" description="Disordered" evidence="5">
    <location>
        <begin position="1"/>
        <end position="21"/>
    </location>
</feature>
<evidence type="ECO:0000256" key="3">
    <source>
        <dbReference type="ARBA" id="ARBA00023163"/>
    </source>
</evidence>
<evidence type="ECO:0000313" key="8">
    <source>
        <dbReference type="Proteomes" id="UP001594351"/>
    </source>
</evidence>
<evidence type="ECO:0000256" key="2">
    <source>
        <dbReference type="ARBA" id="ARBA00023125"/>
    </source>
</evidence>
<dbReference type="SUPFAM" id="SSF46689">
    <property type="entry name" value="Homeodomain-like"/>
    <property type="match status" value="1"/>
</dbReference>
<feature type="domain" description="HTH tetR-type" evidence="6">
    <location>
        <begin position="22"/>
        <end position="82"/>
    </location>
</feature>
<evidence type="ECO:0000259" key="6">
    <source>
        <dbReference type="PROSITE" id="PS50977"/>
    </source>
</evidence>
<gene>
    <name evidence="7" type="ORF">ACFL27_15615</name>
</gene>
<dbReference type="Gene3D" id="1.10.357.10">
    <property type="entry name" value="Tetracycline Repressor, domain 2"/>
    <property type="match status" value="1"/>
</dbReference>
<reference evidence="7 8" key="1">
    <citation type="submission" date="2024-09" db="EMBL/GenBank/DDBJ databases">
        <title>Laminarin stimulates single cell rates of sulfate reduction while oxygen inhibits transcriptomic activity in coastal marine sediment.</title>
        <authorList>
            <person name="Lindsay M."/>
            <person name="Orcutt B."/>
            <person name="Emerson D."/>
            <person name="Stepanauskas R."/>
            <person name="D'Angelo T."/>
        </authorList>
    </citation>
    <scope>NUCLEOTIDE SEQUENCE [LARGE SCALE GENOMIC DNA]</scope>
    <source>
        <strain evidence="7">SAG AM-311-K15</strain>
    </source>
</reference>
<accession>A0ABV6YZK5</accession>
<dbReference type="PRINTS" id="PR00455">
    <property type="entry name" value="HTHTETR"/>
</dbReference>
<dbReference type="EMBL" id="JBHPBY010000208">
    <property type="protein sequence ID" value="MFC1851618.1"/>
    <property type="molecule type" value="Genomic_DNA"/>
</dbReference>
<dbReference type="InterPro" id="IPR023772">
    <property type="entry name" value="DNA-bd_HTH_TetR-type_CS"/>
</dbReference>
<keyword evidence="8" id="KW-1185">Reference proteome</keyword>
<dbReference type="InterPro" id="IPR050109">
    <property type="entry name" value="HTH-type_TetR-like_transc_reg"/>
</dbReference>
<keyword evidence="2 4" id="KW-0238">DNA-binding</keyword>
<proteinExistence type="predicted"/>
<protein>
    <submittedName>
        <fullName evidence="7">TetR/AcrR family transcriptional regulator</fullName>
    </submittedName>
</protein>
<dbReference type="Proteomes" id="UP001594351">
    <property type="component" value="Unassembled WGS sequence"/>
</dbReference>
<organism evidence="7 8">
    <name type="scientific">candidate division CSSED10-310 bacterium</name>
    <dbReference type="NCBI Taxonomy" id="2855610"/>
    <lineage>
        <taxon>Bacteria</taxon>
        <taxon>Bacteria division CSSED10-310</taxon>
    </lineage>
</organism>
<evidence type="ECO:0000256" key="5">
    <source>
        <dbReference type="SAM" id="MobiDB-lite"/>
    </source>
</evidence>
<feature type="DNA-binding region" description="H-T-H motif" evidence="4">
    <location>
        <begin position="45"/>
        <end position="64"/>
    </location>
</feature>
<evidence type="ECO:0000313" key="7">
    <source>
        <dbReference type="EMBL" id="MFC1851618.1"/>
    </source>
</evidence>
<feature type="compositionally biased region" description="Basic residues" evidence="5">
    <location>
        <begin position="1"/>
        <end position="16"/>
    </location>
</feature>
<comment type="caution">
    <text evidence="7">The sequence shown here is derived from an EMBL/GenBank/DDBJ whole genome shotgun (WGS) entry which is preliminary data.</text>
</comment>
<keyword evidence="1" id="KW-0805">Transcription regulation</keyword>
<dbReference type="InterPro" id="IPR009057">
    <property type="entry name" value="Homeodomain-like_sf"/>
</dbReference>
<sequence>MAQHSKNGKLSRTALRRQREKEQRYKTILTAAEKLFAQKGYPGTSMEEIAAVAEVSVGTVYFYFKNKEDLLIKLLDEIAFHLRELLGREFKKKDVQLEAFKLAGQSFIENFYLKYPEKVLILLRDAVGQGPVVEERRKVLYSRLCHDVHEALLLVAKNMGFQYRSTVSAEVMAISIVGMFERLAYHNLVWQEDSKDWRVIADDAAYFIMGGINSLMDINPDVS</sequence>
<keyword evidence="3" id="KW-0804">Transcription</keyword>